<organismHost>
    <name type="scientific">Phacochoerus africanus</name>
    <name type="common">Warthog</name>
    <dbReference type="NCBI Taxonomy" id="41426"/>
</organismHost>
<feature type="transmembrane region" description="Helical" evidence="2">
    <location>
        <begin position="178"/>
        <end position="200"/>
    </location>
</feature>
<evidence type="ECO:0000313" key="3">
    <source>
        <dbReference type="EMBL" id="AJL34042.1"/>
    </source>
</evidence>
<dbReference type="GeneID" id="41901567"/>
<dbReference type="KEGG" id="vg:41901567"/>
<organismHost>
    <name type="scientific">Potamochoerus larvatus</name>
    <name type="common">Bushpig</name>
    <dbReference type="NCBI Taxonomy" id="273792"/>
</organismHost>
<organismHost>
    <name type="scientific">Ornithodoros</name>
    <name type="common">relapsing fever ticks</name>
    <dbReference type="NCBI Taxonomy" id="6937"/>
</organismHost>
<dbReference type="EMBL" id="KM111294">
    <property type="protein sequence ID" value="AJL34042.1"/>
    <property type="molecule type" value="Genomic_DNA"/>
</dbReference>
<keyword evidence="2" id="KW-0812">Transmembrane</keyword>
<protein>
    <submittedName>
        <fullName evidence="3">MGF 505-3R</fullName>
    </submittedName>
</protein>
<dbReference type="Proteomes" id="UP000105860">
    <property type="component" value="Segment"/>
</dbReference>
<organismHost>
    <name type="scientific">Phacochoerus aethiopicus</name>
    <name type="common">Warthog</name>
    <dbReference type="NCBI Taxonomy" id="85517"/>
</organismHost>
<sequence length="282" mass="32958">MSSSLQELCRKNLPDYILPEFFDDYVLQLLGLHWQDHGSLQRTGKNQVLVQQEPIHINEALKVAASEGNFEIVELLLSWKADPRYAVVGALESKYYDLVYKYYNLVEDRHDMLPLIQNSETFERCHELNNCSLKCLFKHAVIYDKLPILQKYADYLDGWPYCNQMLFELACKKQKYNMVVWIEGVLGVGNFTILFTIAIIKRDLQLYSLGYSIILERMYSCGYDPTFLLNHYLRVVSTKGLLPFVLKTIEYGGSKEIALTLAKKYQHETILRYFETRKSQEC</sequence>
<keyword evidence="2" id="KW-0472">Membrane</keyword>
<name>A0A0C5AYU7_ASF</name>
<organism evidence="3 4">
    <name type="scientific">African swine fever virus</name>
    <name type="common">ASFV</name>
    <dbReference type="NCBI Taxonomy" id="10497"/>
    <lineage>
        <taxon>Viruses</taxon>
        <taxon>Varidnaviria</taxon>
        <taxon>Bamfordvirae</taxon>
        <taxon>Nucleocytoviricota</taxon>
        <taxon>Pokkesviricetes</taxon>
        <taxon>Asfuvirales</taxon>
        <taxon>Asfarviridae</taxon>
        <taxon>Asfivirus</taxon>
        <taxon>Asfivirus haemorrhagiae</taxon>
    </lineage>
</organism>
<evidence type="ECO:0000256" key="1">
    <source>
        <dbReference type="ARBA" id="ARBA00005608"/>
    </source>
</evidence>
<accession>A0A0C5AYU7</accession>
<comment type="similarity">
    <text evidence="1">Belongs to the asfivirus MGF 505 family.</text>
</comment>
<dbReference type="RefSeq" id="YP_009702762.1">
    <property type="nucleotide sequence ID" value="NC_044945.1"/>
</dbReference>
<gene>
    <name evidence="3" type="primary">MGF 505-3R</name>
</gene>
<dbReference type="Pfam" id="PF03158">
    <property type="entry name" value="DUF249"/>
    <property type="match status" value="1"/>
</dbReference>
<keyword evidence="2" id="KW-1133">Transmembrane helix</keyword>
<proteinExistence type="inferred from homology"/>
<evidence type="ECO:0000256" key="2">
    <source>
        <dbReference type="SAM" id="Phobius"/>
    </source>
</evidence>
<reference evidence="3 4" key="1">
    <citation type="journal article" date="2015" name="Virus Genes">
        <title>Comparative analysis of the complete genome sequences of Kenyan African swine fever virus isolates within p72 genotypes IX and X.</title>
        <authorList>
            <person name="Bishop R.P."/>
            <person name="Fleischauer C."/>
            <person name="de Villiers E.P."/>
            <person name="Okoth E.A."/>
            <person name="Arias M."/>
            <person name="Gallardo C."/>
            <person name="Upton C."/>
        </authorList>
    </citation>
    <scope>NUCLEOTIDE SEQUENCE [LARGE SCALE GENOMIC DNA]</scope>
    <source>
        <strain evidence="3">Ken05/Tk1</strain>
    </source>
</reference>
<organismHost>
    <name type="scientific">Sus scrofa</name>
    <name type="common">Pig</name>
    <dbReference type="NCBI Taxonomy" id="9823"/>
</organismHost>
<evidence type="ECO:0000313" key="4">
    <source>
        <dbReference type="Proteomes" id="UP000105860"/>
    </source>
</evidence>
<organismHost>
    <name type="scientific">Ornithodoros moubata</name>
    <name type="common">Soft tick</name>
    <name type="synonym">Argasid tick</name>
    <dbReference type="NCBI Taxonomy" id="6938"/>
</organismHost>
<dbReference type="InterPro" id="IPR004858">
    <property type="entry name" value="MGF_505"/>
</dbReference>